<dbReference type="Gene3D" id="2.70.98.20">
    <property type="entry name" value="Copper amine oxidase, catalytic domain"/>
    <property type="match status" value="1"/>
</dbReference>
<gene>
    <name evidence="3" type="ORF">MVEN_02276400</name>
</gene>
<dbReference type="GO" id="GO:0048038">
    <property type="term" value="F:quinone binding"/>
    <property type="evidence" value="ECO:0007669"/>
    <property type="project" value="InterPro"/>
</dbReference>
<keyword evidence="1" id="KW-0560">Oxidoreductase</keyword>
<dbReference type="OrthoDB" id="3341590at2759"/>
<name>A0A8H6X587_9AGAR</name>
<dbReference type="AlphaFoldDB" id="A0A8H6X587"/>
<comment type="similarity">
    <text evidence="1">Belongs to the copper/topaquinone oxidase family.</text>
</comment>
<dbReference type="SUPFAM" id="SSF49998">
    <property type="entry name" value="Amine oxidase catalytic domain"/>
    <property type="match status" value="1"/>
</dbReference>
<dbReference type="Pfam" id="PF01179">
    <property type="entry name" value="Cu_amine_oxid"/>
    <property type="match status" value="1"/>
</dbReference>
<dbReference type="EMBL" id="JACAZI010000026">
    <property type="protein sequence ID" value="KAF7334469.1"/>
    <property type="molecule type" value="Genomic_DNA"/>
</dbReference>
<sequence>MHDHVLNWKVDIDVLGTENTFVKHKIAPVTVKYPWSNHTRSTMRLERERVESEDDAKLSWPHNGGAMFLVENSDKLNKYGEPKGFRVAPSRGGAGMHITIQDSPNLLKSAGFAKHALYVTKQKDTEVHSSHPNNDYDPGHPLINFEEFFNGESLNQTDIVLWINLGMHHVPHTGDIPNTVFTTAQAAFIISPHNYLLNDASQSTRQTVGIGYNSSGVQLVKEFGGQMASGVINMTSFQPNFWNYQGDVAVRKFPYDPLHPYNDTESIV</sequence>
<dbReference type="InterPro" id="IPR015798">
    <property type="entry name" value="Cu_amine_oxidase_C"/>
</dbReference>
<feature type="domain" description="Copper amine oxidase catalytic" evidence="2">
    <location>
        <begin position="1"/>
        <end position="200"/>
    </location>
</feature>
<comment type="PTM">
    <text evidence="1">Topaquinone (TPQ) is generated by copper-dependent autoxidation of a specific tyrosyl residue.</text>
</comment>
<protein>
    <recommendedName>
        <fullName evidence="1">Amine oxidase</fullName>
        <ecNumber evidence="1">1.4.3.-</ecNumber>
    </recommendedName>
</protein>
<dbReference type="GO" id="GO:0005886">
    <property type="term" value="C:plasma membrane"/>
    <property type="evidence" value="ECO:0007669"/>
    <property type="project" value="TreeGrafter"/>
</dbReference>
<keyword evidence="1" id="KW-0801">TPQ</keyword>
<reference evidence="3" key="1">
    <citation type="submission" date="2020-05" db="EMBL/GenBank/DDBJ databases">
        <title>Mycena genomes resolve the evolution of fungal bioluminescence.</title>
        <authorList>
            <person name="Tsai I.J."/>
        </authorList>
    </citation>
    <scope>NUCLEOTIDE SEQUENCE</scope>
    <source>
        <strain evidence="3">CCC161011</strain>
    </source>
</reference>
<comment type="caution">
    <text evidence="3">The sequence shown here is derived from an EMBL/GenBank/DDBJ whole genome shotgun (WGS) entry which is preliminary data.</text>
</comment>
<dbReference type="PANTHER" id="PTHR10638:SF20">
    <property type="entry name" value="AMINE OXIDASE"/>
    <property type="match status" value="1"/>
</dbReference>
<keyword evidence="1" id="KW-0186">Copper</keyword>
<dbReference type="InterPro" id="IPR000269">
    <property type="entry name" value="Cu_amine_oxidase"/>
</dbReference>
<dbReference type="InterPro" id="IPR036460">
    <property type="entry name" value="Cu_amine_oxidase_C_sf"/>
</dbReference>
<dbReference type="GO" id="GO:0008131">
    <property type="term" value="F:primary methylamine oxidase activity"/>
    <property type="evidence" value="ECO:0007669"/>
    <property type="project" value="InterPro"/>
</dbReference>
<keyword evidence="4" id="KW-1185">Reference proteome</keyword>
<organism evidence="3 4">
    <name type="scientific">Mycena venus</name>
    <dbReference type="NCBI Taxonomy" id="2733690"/>
    <lineage>
        <taxon>Eukaryota</taxon>
        <taxon>Fungi</taxon>
        <taxon>Dikarya</taxon>
        <taxon>Basidiomycota</taxon>
        <taxon>Agaricomycotina</taxon>
        <taxon>Agaricomycetes</taxon>
        <taxon>Agaricomycetidae</taxon>
        <taxon>Agaricales</taxon>
        <taxon>Marasmiineae</taxon>
        <taxon>Mycenaceae</taxon>
        <taxon>Mycena</taxon>
    </lineage>
</organism>
<dbReference type="GO" id="GO:0005507">
    <property type="term" value="F:copper ion binding"/>
    <property type="evidence" value="ECO:0007669"/>
    <property type="project" value="InterPro"/>
</dbReference>
<dbReference type="Proteomes" id="UP000620124">
    <property type="component" value="Unassembled WGS sequence"/>
</dbReference>
<keyword evidence="1" id="KW-0479">Metal-binding</keyword>
<evidence type="ECO:0000313" key="3">
    <source>
        <dbReference type="EMBL" id="KAF7334469.1"/>
    </source>
</evidence>
<evidence type="ECO:0000313" key="4">
    <source>
        <dbReference type="Proteomes" id="UP000620124"/>
    </source>
</evidence>
<accession>A0A8H6X587</accession>
<dbReference type="PANTHER" id="PTHR10638">
    <property type="entry name" value="COPPER AMINE OXIDASE"/>
    <property type="match status" value="1"/>
</dbReference>
<dbReference type="GO" id="GO:0009308">
    <property type="term" value="P:amine metabolic process"/>
    <property type="evidence" value="ECO:0007669"/>
    <property type="project" value="UniProtKB-UniRule"/>
</dbReference>
<evidence type="ECO:0000259" key="2">
    <source>
        <dbReference type="Pfam" id="PF01179"/>
    </source>
</evidence>
<comment type="cofactor">
    <cofactor evidence="1">
        <name>Cu cation</name>
        <dbReference type="ChEBI" id="CHEBI:23378"/>
    </cofactor>
    <text evidence="1">Contains 1 topaquinone per subunit.</text>
</comment>
<evidence type="ECO:0000256" key="1">
    <source>
        <dbReference type="RuleBase" id="RU000672"/>
    </source>
</evidence>
<proteinExistence type="inferred from homology"/>
<dbReference type="EC" id="1.4.3.-" evidence="1"/>